<feature type="domain" description="RING-type" evidence="9">
    <location>
        <begin position="1526"/>
        <end position="1566"/>
    </location>
</feature>
<protein>
    <recommendedName>
        <fullName evidence="9">RING-type domain-containing protein</fullName>
    </recommendedName>
</protein>
<dbReference type="EMBL" id="JAHMUF010000019">
    <property type="protein sequence ID" value="KAG7192191.1"/>
    <property type="molecule type" value="Genomic_DNA"/>
</dbReference>
<organism evidence="10 11">
    <name type="scientific">Scheffersomyces spartinae</name>
    <dbReference type="NCBI Taxonomy" id="45513"/>
    <lineage>
        <taxon>Eukaryota</taxon>
        <taxon>Fungi</taxon>
        <taxon>Dikarya</taxon>
        <taxon>Ascomycota</taxon>
        <taxon>Saccharomycotina</taxon>
        <taxon>Pichiomycetes</taxon>
        <taxon>Debaryomycetaceae</taxon>
        <taxon>Scheffersomyces</taxon>
    </lineage>
</organism>
<dbReference type="GO" id="GO:0005774">
    <property type="term" value="C:vacuolar membrane"/>
    <property type="evidence" value="ECO:0007669"/>
    <property type="project" value="TreeGrafter"/>
</dbReference>
<feature type="repeat" description="WD" evidence="7">
    <location>
        <begin position="43"/>
        <end position="85"/>
    </location>
</feature>
<feature type="compositionally biased region" description="Low complexity" evidence="8">
    <location>
        <begin position="543"/>
        <end position="612"/>
    </location>
</feature>
<evidence type="ECO:0000256" key="3">
    <source>
        <dbReference type="ARBA" id="ARBA00022554"/>
    </source>
</evidence>
<dbReference type="SMART" id="SM00320">
    <property type="entry name" value="WD40"/>
    <property type="match status" value="3"/>
</dbReference>
<dbReference type="OrthoDB" id="311712at2759"/>
<evidence type="ECO:0000259" key="9">
    <source>
        <dbReference type="PROSITE" id="PS50089"/>
    </source>
</evidence>
<comment type="caution">
    <text evidence="10">The sequence shown here is derived from an EMBL/GenBank/DDBJ whole genome shotgun (WGS) entry which is preliminary data.</text>
</comment>
<evidence type="ECO:0000256" key="7">
    <source>
        <dbReference type="PROSITE-ProRule" id="PRU00221"/>
    </source>
</evidence>
<proteinExistence type="predicted"/>
<gene>
    <name evidence="10" type="ORF">KQ657_001905</name>
</gene>
<evidence type="ECO:0000256" key="6">
    <source>
        <dbReference type="PROSITE-ProRule" id="PRU00175"/>
    </source>
</evidence>
<dbReference type="GeneID" id="66115279"/>
<dbReference type="PROSITE" id="PS50089">
    <property type="entry name" value="ZF_RING_2"/>
    <property type="match status" value="1"/>
</dbReference>
<dbReference type="SUPFAM" id="SSF50978">
    <property type="entry name" value="WD40 repeat-like"/>
    <property type="match status" value="1"/>
</dbReference>
<dbReference type="PANTHER" id="PTHR46170">
    <property type="entry name" value="GATOR COMPLEX PROTEIN WDR59"/>
    <property type="match status" value="1"/>
</dbReference>
<name>A0A9P8AGW6_9ASCO</name>
<evidence type="ECO:0000313" key="11">
    <source>
        <dbReference type="Proteomes" id="UP000790833"/>
    </source>
</evidence>
<feature type="repeat" description="WD" evidence="7">
    <location>
        <begin position="131"/>
        <end position="172"/>
    </location>
</feature>
<keyword evidence="3" id="KW-0926">Vacuole</keyword>
<dbReference type="InterPro" id="IPR036322">
    <property type="entry name" value="WD40_repeat_dom_sf"/>
</dbReference>
<evidence type="ECO:0000313" key="10">
    <source>
        <dbReference type="EMBL" id="KAG7192191.1"/>
    </source>
</evidence>
<feature type="region of interest" description="Disordered" evidence="8">
    <location>
        <begin position="1007"/>
        <end position="1027"/>
    </location>
</feature>
<keyword evidence="6" id="KW-0862">Zinc</keyword>
<dbReference type="GO" id="GO:1904263">
    <property type="term" value="P:positive regulation of TORC1 signaling"/>
    <property type="evidence" value="ECO:0007669"/>
    <property type="project" value="TreeGrafter"/>
</dbReference>
<dbReference type="GO" id="GO:0008270">
    <property type="term" value="F:zinc ion binding"/>
    <property type="evidence" value="ECO:0007669"/>
    <property type="project" value="UniProtKB-KW"/>
</dbReference>
<keyword evidence="11" id="KW-1185">Reference proteome</keyword>
<evidence type="ECO:0000256" key="5">
    <source>
        <dbReference type="ARBA" id="ARBA00022737"/>
    </source>
</evidence>
<dbReference type="GO" id="GO:0034198">
    <property type="term" value="P:cellular response to amino acid starvation"/>
    <property type="evidence" value="ECO:0007669"/>
    <property type="project" value="TreeGrafter"/>
</dbReference>
<dbReference type="PANTHER" id="PTHR46170:SF1">
    <property type="entry name" value="GATOR COMPLEX PROTEIN WDR59"/>
    <property type="match status" value="1"/>
</dbReference>
<dbReference type="GO" id="GO:0035591">
    <property type="term" value="F:signaling adaptor activity"/>
    <property type="evidence" value="ECO:0007669"/>
    <property type="project" value="TreeGrafter"/>
</dbReference>
<reference evidence="10" key="1">
    <citation type="submission" date="2021-03" db="EMBL/GenBank/DDBJ databases">
        <authorList>
            <person name="Palmer J.M."/>
        </authorList>
    </citation>
    <scope>NUCLEOTIDE SEQUENCE</scope>
    <source>
        <strain evidence="10">ARV_011</strain>
    </source>
</reference>
<keyword evidence="6" id="KW-0863">Zinc-finger</keyword>
<dbReference type="Proteomes" id="UP000790833">
    <property type="component" value="Unassembled WGS sequence"/>
</dbReference>
<dbReference type="InterPro" id="IPR001841">
    <property type="entry name" value="Znf_RING"/>
</dbReference>
<evidence type="ECO:0000256" key="2">
    <source>
        <dbReference type="ARBA" id="ARBA00004116"/>
    </source>
</evidence>
<dbReference type="Pfam" id="PF17120">
    <property type="entry name" value="zf-RING_16"/>
    <property type="match status" value="1"/>
</dbReference>
<dbReference type="PROSITE" id="PS50082">
    <property type="entry name" value="WD_REPEATS_2"/>
    <property type="match status" value="2"/>
</dbReference>
<accession>A0A9P8AGW6</accession>
<dbReference type="CDD" id="cd16488">
    <property type="entry name" value="mRING-H2-C3H3C2_Mio-like"/>
    <property type="match status" value="1"/>
</dbReference>
<feature type="compositionally biased region" description="Polar residues" evidence="8">
    <location>
        <begin position="631"/>
        <end position="643"/>
    </location>
</feature>
<dbReference type="Pfam" id="PF00400">
    <property type="entry name" value="WD40"/>
    <property type="match status" value="2"/>
</dbReference>
<feature type="compositionally biased region" description="Polar residues" evidence="8">
    <location>
        <begin position="613"/>
        <end position="624"/>
    </location>
</feature>
<dbReference type="PROSITE" id="PS50294">
    <property type="entry name" value="WD_REPEATS_REGION"/>
    <property type="match status" value="1"/>
</dbReference>
<dbReference type="InterPro" id="IPR015943">
    <property type="entry name" value="WD40/YVTN_repeat-like_dom_sf"/>
</dbReference>
<dbReference type="RefSeq" id="XP_043047741.1">
    <property type="nucleotide sequence ID" value="XM_043192686.1"/>
</dbReference>
<keyword evidence="5" id="KW-0677">Repeat</keyword>
<dbReference type="GO" id="GO:0035859">
    <property type="term" value="C:Seh1-associated complex"/>
    <property type="evidence" value="ECO:0007669"/>
    <property type="project" value="TreeGrafter"/>
</dbReference>
<feature type="region of interest" description="Disordered" evidence="8">
    <location>
        <begin position="533"/>
        <end position="643"/>
    </location>
</feature>
<evidence type="ECO:0000256" key="1">
    <source>
        <dbReference type="ARBA" id="ARBA00002738"/>
    </source>
</evidence>
<dbReference type="Gene3D" id="2.130.10.10">
    <property type="entry name" value="YVTN repeat-like/Quinoprotein amine dehydrogenase"/>
    <property type="match status" value="1"/>
</dbReference>
<comment type="function">
    <text evidence="1">May be involved in a process influencing telomere capping.</text>
</comment>
<comment type="subcellular location">
    <subcellularLocation>
        <location evidence="2">Vacuole</location>
    </subcellularLocation>
</comment>
<evidence type="ECO:0000256" key="8">
    <source>
        <dbReference type="SAM" id="MobiDB-lite"/>
    </source>
</evidence>
<evidence type="ECO:0000256" key="4">
    <source>
        <dbReference type="ARBA" id="ARBA00022574"/>
    </source>
</evidence>
<sequence>MVADVQWSPHHNAKPSWCISTLNQKALLWDLARPSHNAISQVLHHHSRAITDINFHPYDPEVLATCSIDTFILRWDMRTPRRPVAKWAEWRAGTTQVKWNHENSHQLASSHDSYFYIWDDRYGSAPLFKVNMAHEGKINGIDFSSGLSNFITCSNDSTVKFWNLKDAATMTDLKATDTSSSSLVDEIGFFDGLNKKDRLQPSVVIHTDYPVARARSLPFGQDLTCGIMPLRDGDDSIHLFNYEAAYRRATESGQPQHINCDPDYSFKGHNGPIKDFLWRTRREKYDGFTSPSSNHHQDFQLVSWSSLDYDLMLWPYDEELYDIANYNPSHQDFFGSIASQPDLNLNSDLEVSLDEEKKVVKTFALPDKVGCKLNKGDEGQIYKYKTFSTEPVVEIDDLVKKNDGDMLSSLVQYQISEMESSIHLKQINHLDWISGVRMGRAGHGHNNNNNNNNSSDNNKLQYEKKSLTGSNGTTKINVANDIESSTDVPNNLGEEVSIVAHKFPKVKFEQISISTGELVMSLRGPLPKIELEQQDERPAESQNAATGNTTTATTNKRPRQSTNQTSSTSLTQLQHTTSSTSSSGTKANVTTATTTSTLTITHSLTSPTSTIPANSTTTIISGSRPSEKLAGQSTLSPLNNSTSHNLNSITMELENEGSMILETDEKDVTETLTIIEDEDHVQELVFIRISIHFPKDYPYLQDFSNFRTVSGLKRIARLKKQNLIRFDIEETHELDDQATNTMKENLFKISEFYTNKYNRFCLEPCLRYLMGDKIELSEDLMLSVDSEEGEKDGVIDATKNVWSTDLVDTREIDLNEHRPGMVEMDNSGDEEDEEELGDLLANANAEDMVGSIDSLEEEEEQNTAIEGLKSNNNSLEVPNAADNAPLIDSTPIPKGCGAVWTPTGQLVCFFIPKSDPLDLNKELLKFNIFRFTEGGFSVAHHQHHHHHNHLHLHHRSHLQKDASVNSTFVFSESNRTIDGYDDEGEDADNGNELDLGSSSDALSICSTLSDDSNSSQRSSSSSESFTSDLDELLQDQIRTRSRVPGLFKSMGLGGRYIDNGTALDKFTSRVSYSNHRSSEYGGSGKGGDYRKGIKRGALKKNLNIVGIFDFRHLLPDKYELASEYRVLGDTPENLARYNSAVAEKYGLQEIKDVWRLLEMILIKDIKLIEQSEKAQDIFPSNRDWLNDSVKTFRFYWGSHPLGHNWLIKEIFNYFEQRKNLQMLAMLSCILYERLDGVLNSESSANSHFNIPIHTPYSALPPVPLKNRGYGSLSTIVLDSISVKEQMGTPHRNLTSLQNEYGPQRNRSFGSYNNDYLGESNTPERFNVGGSKKFLKHVNTTTSLGDYIGEWKRFSSERRSFASLDYNISLNSSATTSRDNNNSRNRLYPHSTFAKRSQQQQYKKNLERAPTVNIELVNANELDLFENVFSSGLLSSQDANKIKSYREQYADMLYLWGLPINRLKILKFNYSDLNLVSSSLPEFQVHKCLIGLREKYNNTVNPSYQGNLSVSTVNGWQHHNRQKLKNCNYCNLLVTRSLVVCTNCEHVMHSACALEWWSQVEETQDCPSGCGCNCLNYRI</sequence>
<dbReference type="InterPro" id="IPR049567">
    <property type="entry name" value="WDR59-like"/>
</dbReference>
<keyword evidence="6" id="KW-0479">Metal-binding</keyword>
<dbReference type="InterPro" id="IPR049566">
    <property type="entry name" value="WDR59_RTC1-like_RING_Znf"/>
</dbReference>
<dbReference type="InterPro" id="IPR001680">
    <property type="entry name" value="WD40_rpt"/>
</dbReference>
<keyword evidence="4 7" id="KW-0853">WD repeat</keyword>